<reference evidence="2" key="1">
    <citation type="submission" date="2017-04" db="EMBL/GenBank/DDBJ databases">
        <title>Population genomics of picophytoplankton unveils novel chromosome hypervariability.</title>
        <authorList>
            <consortium name="DOE Joint Genome Institute"/>
            <person name="Blanc-Mathieu R."/>
            <person name="Krasovec M."/>
            <person name="Hebrard M."/>
            <person name="Yau S."/>
            <person name="Desgranges E."/>
            <person name="Martin J."/>
            <person name="Schackwitz W."/>
            <person name="Kuo A."/>
            <person name="Salin G."/>
            <person name="Donnadieu C."/>
            <person name="Desdevises Y."/>
            <person name="Sanchez-Ferandin S."/>
            <person name="Moreau H."/>
            <person name="Rivals E."/>
            <person name="Grigoriev I.V."/>
            <person name="Grimsley N."/>
            <person name="Eyre-Walker A."/>
            <person name="Piganeau G."/>
        </authorList>
    </citation>
    <scope>NUCLEOTIDE SEQUENCE [LARGE SCALE GENOMIC DNA]</scope>
    <source>
        <strain evidence="2">RCC 1115</strain>
    </source>
</reference>
<proteinExistence type="predicted"/>
<dbReference type="Proteomes" id="UP000195557">
    <property type="component" value="Unassembled WGS sequence"/>
</dbReference>
<accession>A0A1Y5ICL0</accession>
<evidence type="ECO:0008006" key="3">
    <source>
        <dbReference type="Google" id="ProtNLM"/>
    </source>
</evidence>
<feature type="region of interest" description="Disordered" evidence="1">
    <location>
        <begin position="154"/>
        <end position="175"/>
    </location>
</feature>
<evidence type="ECO:0000313" key="2">
    <source>
        <dbReference type="EMBL" id="OUS47319.1"/>
    </source>
</evidence>
<dbReference type="EMBL" id="KZ155778">
    <property type="protein sequence ID" value="OUS47319.1"/>
    <property type="molecule type" value="Genomic_DNA"/>
</dbReference>
<feature type="compositionally biased region" description="Basic and acidic residues" evidence="1">
    <location>
        <begin position="322"/>
        <end position="334"/>
    </location>
</feature>
<protein>
    <recommendedName>
        <fullName evidence="3">Thioredoxin-like fold</fullName>
    </recommendedName>
</protein>
<sequence length="334" mass="37350">MPKYRARSLECVACQRAMAYFDEHLMLALQDIAAAEAKRAKKSQFATNYGRLESVIEEAVPSACRIGSIATNRTLRTTCERMIERSEDAVVALYFKAGDRMRRGEGEEPMGEALCGSEGAMMAGACDEQVAKWSVAELEVLEMESMKVSKMDFDMREQPPGLPKTYKSEAEEKPPKKGRVAKIVASDFYKRVILDREIDALMYYSYPVRAPEFHAAYSKTHALLAELLEDSEKLLIGELNVEKNEVPSPYADMATTPAILMYKANKKENPRWIPLRTQPGEDMTGESAPTLADVLTMVSKHAVSSKTKLEADRALVEASAEQLHDHRGRKTDEL</sequence>
<feature type="compositionally biased region" description="Basic and acidic residues" evidence="1">
    <location>
        <begin position="166"/>
        <end position="175"/>
    </location>
</feature>
<dbReference type="AlphaFoldDB" id="A0A1Y5ICL0"/>
<gene>
    <name evidence="2" type="ORF">BE221DRAFT_204543</name>
</gene>
<name>A0A1Y5ICL0_OSTTA</name>
<organism evidence="2">
    <name type="scientific">Ostreococcus tauri</name>
    <name type="common">Marine green alga</name>
    <dbReference type="NCBI Taxonomy" id="70448"/>
    <lineage>
        <taxon>Eukaryota</taxon>
        <taxon>Viridiplantae</taxon>
        <taxon>Chlorophyta</taxon>
        <taxon>Mamiellophyceae</taxon>
        <taxon>Mamiellales</taxon>
        <taxon>Bathycoccaceae</taxon>
        <taxon>Ostreococcus</taxon>
    </lineage>
</organism>
<evidence type="ECO:0000256" key="1">
    <source>
        <dbReference type="SAM" id="MobiDB-lite"/>
    </source>
</evidence>
<feature type="region of interest" description="Disordered" evidence="1">
    <location>
        <begin position="305"/>
        <end position="334"/>
    </location>
</feature>